<keyword evidence="1" id="KW-1133">Transmembrane helix</keyword>
<sequence length="174" mass="18745">MNQETQPQTDQSDAVELLHVRPPQSIDEPALSPRNASRSRHWRFWLGLIELLTGGATGLFTLASAANLIGQVQDDSASGMPPAAGWITGIIIVFVAYTVVSLAGVIIGIWNLSTLKSTARSPLIAAIVVSTVSIVLVMVFISGPPFEPVKVAWAFVHALVSVWTIRILRLKKIP</sequence>
<dbReference type="EMBL" id="SMRU01000022">
    <property type="protein sequence ID" value="TDF92667.1"/>
    <property type="molecule type" value="Genomic_DNA"/>
</dbReference>
<protein>
    <recommendedName>
        <fullName evidence="4">DUF2127 domain-containing protein</fullName>
    </recommendedName>
</protein>
<feature type="transmembrane region" description="Helical" evidence="1">
    <location>
        <begin position="122"/>
        <end position="143"/>
    </location>
</feature>
<evidence type="ECO:0000313" key="3">
    <source>
        <dbReference type="Proteomes" id="UP000295511"/>
    </source>
</evidence>
<comment type="caution">
    <text evidence="2">The sequence shown here is derived from an EMBL/GenBank/DDBJ whole genome shotgun (WGS) entry which is preliminary data.</text>
</comment>
<name>A0A4R5KEM1_9MICC</name>
<dbReference type="RefSeq" id="WP_133205535.1">
    <property type="nucleotide sequence ID" value="NZ_SMRU01000022.1"/>
</dbReference>
<feature type="transmembrane region" description="Helical" evidence="1">
    <location>
        <begin position="44"/>
        <end position="66"/>
    </location>
</feature>
<evidence type="ECO:0000256" key="1">
    <source>
        <dbReference type="SAM" id="Phobius"/>
    </source>
</evidence>
<accession>A0A4R5KEM1</accession>
<keyword evidence="1" id="KW-0472">Membrane</keyword>
<gene>
    <name evidence="2" type="ORF">E1809_17600</name>
</gene>
<proteinExistence type="predicted"/>
<dbReference type="Proteomes" id="UP000295511">
    <property type="component" value="Unassembled WGS sequence"/>
</dbReference>
<organism evidence="2 3">
    <name type="scientific">Arthrobacter terricola</name>
    <dbReference type="NCBI Taxonomy" id="2547396"/>
    <lineage>
        <taxon>Bacteria</taxon>
        <taxon>Bacillati</taxon>
        <taxon>Actinomycetota</taxon>
        <taxon>Actinomycetes</taxon>
        <taxon>Micrococcales</taxon>
        <taxon>Micrococcaceae</taxon>
        <taxon>Arthrobacter</taxon>
    </lineage>
</organism>
<evidence type="ECO:0000313" key="2">
    <source>
        <dbReference type="EMBL" id="TDF92667.1"/>
    </source>
</evidence>
<dbReference type="AlphaFoldDB" id="A0A4R5KEM1"/>
<feature type="transmembrane region" description="Helical" evidence="1">
    <location>
        <begin position="86"/>
        <end position="110"/>
    </location>
</feature>
<evidence type="ECO:0008006" key="4">
    <source>
        <dbReference type="Google" id="ProtNLM"/>
    </source>
</evidence>
<keyword evidence="3" id="KW-1185">Reference proteome</keyword>
<keyword evidence="1" id="KW-0812">Transmembrane</keyword>
<reference evidence="2 3" key="1">
    <citation type="submission" date="2019-03" db="EMBL/GenBank/DDBJ databases">
        <title>Whole genome sequence of Arthrobacter sp JH1-1.</title>
        <authorList>
            <person name="Trinh H.N."/>
        </authorList>
    </citation>
    <scope>NUCLEOTIDE SEQUENCE [LARGE SCALE GENOMIC DNA]</scope>
    <source>
        <strain evidence="2 3">JH1-1</strain>
    </source>
</reference>
<feature type="transmembrane region" description="Helical" evidence="1">
    <location>
        <begin position="149"/>
        <end position="168"/>
    </location>
</feature>